<accession>C9Y8B5</accession>
<protein>
    <submittedName>
        <fullName evidence="1">Uncharacterized protein</fullName>
    </submittedName>
</protein>
<dbReference type="AlphaFoldDB" id="C9Y8B5"/>
<name>C9Y8B5_CURXX</name>
<evidence type="ECO:0000313" key="1">
    <source>
        <dbReference type="EMBL" id="CBA27713.1"/>
    </source>
</evidence>
<proteinExistence type="predicted"/>
<organism evidence="1">
    <name type="scientific">Curvibacter symbiont subsp. Hydra magnipapillata</name>
    <dbReference type="NCBI Taxonomy" id="667019"/>
    <lineage>
        <taxon>Bacteria</taxon>
        <taxon>Pseudomonadati</taxon>
        <taxon>Pseudomonadota</taxon>
        <taxon>Betaproteobacteria</taxon>
        <taxon>Burkholderiales</taxon>
        <taxon>Comamonadaceae</taxon>
        <taxon>Curvibacter</taxon>
    </lineage>
</organism>
<reference evidence="1" key="1">
    <citation type="journal article" date="2010" name="Nature">
        <title>The dynamic genome of Hydra.</title>
        <authorList>
            <person name="Chapman J.A."/>
            <person name="Kirkness E.F."/>
            <person name="Simakov O."/>
            <person name="Hampson S.E."/>
            <person name="Mitros T."/>
            <person name="Weinmaier T."/>
            <person name="Rattei T."/>
            <person name="Balasubramanian P.G."/>
            <person name="Borman J."/>
            <person name="Busam D."/>
            <person name="Disbennett K."/>
            <person name="Pfannkoch C."/>
            <person name="Sumin N."/>
            <person name="Sutton G."/>
            <person name="Viswanathan L."/>
            <person name="Walenz B."/>
            <person name="Goodstein D.M."/>
            <person name="Hellsten U."/>
            <person name="Kawashima T."/>
            <person name="Prochnik S.E."/>
            <person name="Putnam N.H."/>
            <person name="Shu S."/>
            <person name="Blumberg B."/>
            <person name="Dana C.E."/>
            <person name="Gee L."/>
            <person name="Kibler D.F."/>
            <person name="Law L."/>
            <person name="Lindgens D."/>
            <person name="Martinez D.E."/>
            <person name="Peng J."/>
            <person name="Wigge P.A."/>
            <person name="Bertulat B."/>
            <person name="Guder C."/>
            <person name="Nakamura Y."/>
            <person name="Ozbek S."/>
            <person name="Watanabe H."/>
            <person name="Khalturin K."/>
            <person name="Hemmrich G."/>
            <person name="Franke A."/>
            <person name="Augustin R."/>
            <person name="Fraune S."/>
            <person name="Hayakawa E."/>
            <person name="Hayakawa S."/>
            <person name="Hirose M."/>
            <person name="Hwang J."/>
            <person name="Ikeo K."/>
            <person name="Nishimiya-Fujisawa C."/>
            <person name="Ogura A."/>
            <person name="Takahashi T."/>
            <person name="Steinmetz P.R."/>
            <person name="Zhang X."/>
            <person name="Aufschnaiter R."/>
            <person name="Eder M.K."/>
            <person name="Gorny A.K."/>
            <person name="Salvenmoser W."/>
            <person name="Heimberg A.M."/>
            <person name="Wheeler B.M."/>
            <person name="Peterson K.J."/>
            <person name="Boettger A."/>
            <person name="Tischler P."/>
            <person name="Wolf A."/>
            <person name="Gojobori T."/>
            <person name="Remington K.A."/>
            <person name="Strausberg R.L."/>
            <person name="Venter J."/>
            <person name="Technau U."/>
            <person name="Hobmayer B."/>
            <person name="Bosch T.C."/>
            <person name="Holstein T.W."/>
            <person name="Fujisawa T."/>
            <person name="Bode H.R."/>
            <person name="David C.N."/>
            <person name="Rokhsar D.S."/>
            <person name="Steele R.E."/>
        </authorList>
    </citation>
    <scope>NUCLEOTIDE SEQUENCE</scope>
</reference>
<dbReference type="EMBL" id="FN543104">
    <property type="protein sequence ID" value="CBA27713.1"/>
    <property type="molecule type" value="Genomic_DNA"/>
</dbReference>
<gene>
    <name evidence="1" type="ORF">Csp_A03660</name>
</gene>
<sequence length="45" mass="5011">MQSPCFNADLQRLLSDAERSNHVDLHLSACCGFKFANAKYGIPKL</sequence>